<evidence type="ECO:0000256" key="3">
    <source>
        <dbReference type="ARBA" id="ARBA00022552"/>
    </source>
</evidence>
<sequence>MTMSESAEASTSAKAPPLGKFLAHNDKEVRDKAVASLRSFLVSSPHALPPQEMTKLWKGIFYCYWHSDKPLVQQALSSELASIPLQMEDAGRALGFMRGFWQSMLREWNGIDRLRLDKYFMLVRKFVNGGFRLLAREEWDEQSVGEWNDMLGGKGGPLDPIDPKIPQALAYHIADLYLDELEKVVADLPDASAPPLPLLAQPFIHSCSLHNSKITFDRMLSALFSPLFYSLATPRVEDTPYPNLMGALGKAEARKDVKKELMKRWFDEASQADTKEVNRRKMYRIWREEMVDDQPVGTTLPE</sequence>
<dbReference type="Proteomes" id="UP000076738">
    <property type="component" value="Unassembled WGS sequence"/>
</dbReference>
<dbReference type="InterPro" id="IPR010301">
    <property type="entry name" value="RRP1"/>
</dbReference>
<name>A0A167H5L6_CALVF</name>
<dbReference type="GO" id="GO:0005634">
    <property type="term" value="C:nucleus"/>
    <property type="evidence" value="ECO:0007669"/>
    <property type="project" value="UniProtKB-SubCell"/>
</dbReference>
<dbReference type="PANTHER" id="PTHR13026:SF0">
    <property type="entry name" value="RIBOSOMAL RNA PROCESSING 1B"/>
    <property type="match status" value="1"/>
</dbReference>
<evidence type="ECO:0000256" key="2">
    <source>
        <dbReference type="ARBA" id="ARBA00006374"/>
    </source>
</evidence>
<dbReference type="EMBL" id="KV417326">
    <property type="protein sequence ID" value="KZO91260.1"/>
    <property type="molecule type" value="Genomic_DNA"/>
</dbReference>
<proteinExistence type="inferred from homology"/>
<dbReference type="OrthoDB" id="2019504at2759"/>
<evidence type="ECO:0000313" key="6">
    <source>
        <dbReference type="Proteomes" id="UP000076738"/>
    </source>
</evidence>
<gene>
    <name evidence="5" type="ORF">CALVIDRAFT_542010</name>
</gene>
<dbReference type="STRING" id="1330018.A0A167H5L6"/>
<comment type="subcellular location">
    <subcellularLocation>
        <location evidence="1">Nucleus</location>
    </subcellularLocation>
</comment>
<evidence type="ECO:0000313" key="5">
    <source>
        <dbReference type="EMBL" id="KZO91260.1"/>
    </source>
</evidence>
<accession>A0A167H5L6</accession>
<keyword evidence="4" id="KW-0539">Nucleus</keyword>
<evidence type="ECO:0000256" key="4">
    <source>
        <dbReference type="ARBA" id="ARBA00023242"/>
    </source>
</evidence>
<keyword evidence="6" id="KW-1185">Reference proteome</keyword>
<dbReference type="PANTHER" id="PTHR13026">
    <property type="entry name" value="NNP-1 PROTEIN NOVEL NUCLEAR PROTEIN 1 NOP52"/>
    <property type="match status" value="1"/>
</dbReference>
<dbReference type="Pfam" id="PF05997">
    <property type="entry name" value="Nop52"/>
    <property type="match status" value="1"/>
</dbReference>
<evidence type="ECO:0000256" key="1">
    <source>
        <dbReference type="ARBA" id="ARBA00004123"/>
    </source>
</evidence>
<organism evidence="5 6">
    <name type="scientific">Calocera viscosa (strain TUFC12733)</name>
    <dbReference type="NCBI Taxonomy" id="1330018"/>
    <lineage>
        <taxon>Eukaryota</taxon>
        <taxon>Fungi</taxon>
        <taxon>Dikarya</taxon>
        <taxon>Basidiomycota</taxon>
        <taxon>Agaricomycotina</taxon>
        <taxon>Dacrymycetes</taxon>
        <taxon>Dacrymycetales</taxon>
        <taxon>Dacrymycetaceae</taxon>
        <taxon>Calocera</taxon>
    </lineage>
</organism>
<comment type="similarity">
    <text evidence="2">Belongs to the RRP1 family.</text>
</comment>
<protein>
    <submittedName>
        <fullName evidence="5">Nop52-domain-containing protein</fullName>
    </submittedName>
</protein>
<dbReference type="GO" id="GO:0030688">
    <property type="term" value="C:preribosome, small subunit precursor"/>
    <property type="evidence" value="ECO:0007669"/>
    <property type="project" value="InterPro"/>
</dbReference>
<reference evidence="5 6" key="1">
    <citation type="journal article" date="2016" name="Mol. Biol. Evol.">
        <title>Comparative Genomics of Early-Diverging Mushroom-Forming Fungi Provides Insights into the Origins of Lignocellulose Decay Capabilities.</title>
        <authorList>
            <person name="Nagy L.G."/>
            <person name="Riley R."/>
            <person name="Tritt A."/>
            <person name="Adam C."/>
            <person name="Daum C."/>
            <person name="Floudas D."/>
            <person name="Sun H."/>
            <person name="Yadav J.S."/>
            <person name="Pangilinan J."/>
            <person name="Larsson K.H."/>
            <person name="Matsuura K."/>
            <person name="Barry K."/>
            <person name="Labutti K."/>
            <person name="Kuo R."/>
            <person name="Ohm R.A."/>
            <person name="Bhattacharya S.S."/>
            <person name="Shirouzu T."/>
            <person name="Yoshinaga Y."/>
            <person name="Martin F.M."/>
            <person name="Grigoriev I.V."/>
            <person name="Hibbett D.S."/>
        </authorList>
    </citation>
    <scope>NUCLEOTIDE SEQUENCE [LARGE SCALE GENOMIC DNA]</scope>
    <source>
        <strain evidence="5 6">TUFC12733</strain>
    </source>
</reference>
<dbReference type="GO" id="GO:0006364">
    <property type="term" value="P:rRNA processing"/>
    <property type="evidence" value="ECO:0007669"/>
    <property type="project" value="UniProtKB-KW"/>
</dbReference>
<dbReference type="AlphaFoldDB" id="A0A167H5L6"/>
<keyword evidence="3" id="KW-0698">rRNA processing</keyword>